<keyword evidence="12 14" id="KW-0378">Hydrolase</keyword>
<dbReference type="InterPro" id="IPR036397">
    <property type="entry name" value="RNaseH_sf"/>
</dbReference>
<evidence type="ECO:0000256" key="14">
    <source>
        <dbReference type="HAMAP-Rule" id="MF_00052"/>
    </source>
</evidence>
<evidence type="ECO:0000256" key="7">
    <source>
        <dbReference type="ARBA" id="ARBA00019179"/>
    </source>
</evidence>
<keyword evidence="13 14" id="KW-0464">Manganese</keyword>
<dbReference type="CDD" id="cd07182">
    <property type="entry name" value="RNase_HII_bacteria_HII_like"/>
    <property type="match status" value="1"/>
</dbReference>
<dbReference type="NCBIfam" id="NF000595">
    <property type="entry name" value="PRK00015.1-3"/>
    <property type="match status" value="1"/>
</dbReference>
<evidence type="ECO:0000256" key="15">
    <source>
        <dbReference type="PROSITE-ProRule" id="PRU01319"/>
    </source>
</evidence>
<dbReference type="InterPro" id="IPR022898">
    <property type="entry name" value="RNase_HII"/>
</dbReference>
<dbReference type="Pfam" id="PF01351">
    <property type="entry name" value="RNase_HII"/>
    <property type="match status" value="1"/>
</dbReference>
<comment type="similarity">
    <text evidence="5 14 16">Belongs to the RNase HII family.</text>
</comment>
<evidence type="ECO:0000259" key="17">
    <source>
        <dbReference type="PROSITE" id="PS51975"/>
    </source>
</evidence>
<evidence type="ECO:0000256" key="12">
    <source>
        <dbReference type="ARBA" id="ARBA00022801"/>
    </source>
</evidence>
<comment type="cofactor">
    <cofactor evidence="14 15">
        <name>Mn(2+)</name>
        <dbReference type="ChEBI" id="CHEBI:29035"/>
    </cofactor>
    <cofactor evidence="14 15">
        <name>Mg(2+)</name>
        <dbReference type="ChEBI" id="CHEBI:18420"/>
    </cofactor>
    <text evidence="14 15">Manganese or magnesium. Binds 1 divalent metal ion per monomer in the absence of substrate. May bind a second metal ion after substrate binding.</text>
</comment>
<dbReference type="GO" id="GO:0032299">
    <property type="term" value="C:ribonuclease H2 complex"/>
    <property type="evidence" value="ECO:0007669"/>
    <property type="project" value="TreeGrafter"/>
</dbReference>
<evidence type="ECO:0000256" key="16">
    <source>
        <dbReference type="RuleBase" id="RU003515"/>
    </source>
</evidence>
<evidence type="ECO:0000256" key="8">
    <source>
        <dbReference type="ARBA" id="ARBA00022490"/>
    </source>
</evidence>
<dbReference type="EC" id="3.1.26.4" evidence="6 14"/>
<evidence type="ECO:0000256" key="13">
    <source>
        <dbReference type="ARBA" id="ARBA00023211"/>
    </source>
</evidence>
<evidence type="ECO:0000313" key="19">
    <source>
        <dbReference type="Proteomes" id="UP000237040"/>
    </source>
</evidence>
<dbReference type="GO" id="GO:0005737">
    <property type="term" value="C:cytoplasm"/>
    <property type="evidence" value="ECO:0007669"/>
    <property type="project" value="UniProtKB-SubCell"/>
</dbReference>
<dbReference type="GO" id="GO:0030145">
    <property type="term" value="F:manganese ion binding"/>
    <property type="evidence" value="ECO:0007669"/>
    <property type="project" value="UniProtKB-UniRule"/>
</dbReference>
<dbReference type="Gene3D" id="3.30.420.10">
    <property type="entry name" value="Ribonuclease H-like superfamily/Ribonuclease H"/>
    <property type="match status" value="1"/>
</dbReference>
<keyword evidence="8 14" id="KW-0963">Cytoplasm</keyword>
<dbReference type="GO" id="GO:0004523">
    <property type="term" value="F:RNA-DNA hybrid ribonuclease activity"/>
    <property type="evidence" value="ECO:0007669"/>
    <property type="project" value="UniProtKB-UniRule"/>
</dbReference>
<comment type="catalytic activity">
    <reaction evidence="1 14 15 16">
        <text>Endonucleolytic cleavage to 5'-phosphomonoester.</text>
        <dbReference type="EC" id="3.1.26.4"/>
    </reaction>
</comment>
<evidence type="ECO:0000313" key="18">
    <source>
        <dbReference type="EMBL" id="PMP68505.1"/>
    </source>
</evidence>
<dbReference type="EMBL" id="PNIL01000018">
    <property type="protein sequence ID" value="PMP68505.1"/>
    <property type="molecule type" value="Genomic_DNA"/>
</dbReference>
<dbReference type="InterPro" id="IPR012337">
    <property type="entry name" value="RNaseH-like_sf"/>
</dbReference>
<dbReference type="InterPro" id="IPR024567">
    <property type="entry name" value="RNase_HII/HIII_dom"/>
</dbReference>
<dbReference type="HAMAP" id="MF_00052_B">
    <property type="entry name" value="RNase_HII_B"/>
    <property type="match status" value="1"/>
</dbReference>
<evidence type="ECO:0000256" key="3">
    <source>
        <dbReference type="ARBA" id="ARBA00004065"/>
    </source>
</evidence>
<comment type="caution">
    <text evidence="18">The sequence shown here is derived from an EMBL/GenBank/DDBJ whole genome shotgun (WGS) entry which is preliminary data.</text>
</comment>
<gene>
    <name evidence="14" type="primary">rnhB</name>
    <name evidence="18" type="ORF">C0189_01165</name>
</gene>
<proteinExistence type="inferred from homology"/>
<evidence type="ECO:0000256" key="10">
    <source>
        <dbReference type="ARBA" id="ARBA00022723"/>
    </source>
</evidence>
<comment type="function">
    <text evidence="3 14 16">Endonuclease that specifically degrades the RNA of RNA-DNA hybrids.</text>
</comment>
<evidence type="ECO:0000256" key="11">
    <source>
        <dbReference type="ARBA" id="ARBA00022759"/>
    </source>
</evidence>
<dbReference type="PANTHER" id="PTHR10954:SF18">
    <property type="entry name" value="RIBONUCLEASE HII"/>
    <property type="match status" value="1"/>
</dbReference>
<dbReference type="PANTHER" id="PTHR10954">
    <property type="entry name" value="RIBONUCLEASE H2 SUBUNIT A"/>
    <property type="match status" value="1"/>
</dbReference>
<evidence type="ECO:0000256" key="4">
    <source>
        <dbReference type="ARBA" id="ARBA00004496"/>
    </source>
</evidence>
<evidence type="ECO:0000256" key="2">
    <source>
        <dbReference type="ARBA" id="ARBA00001946"/>
    </source>
</evidence>
<dbReference type="Proteomes" id="UP000237040">
    <property type="component" value="Unassembled WGS sequence"/>
</dbReference>
<feature type="binding site" evidence="14 15">
    <location>
        <position position="111"/>
    </location>
    <ligand>
        <name>a divalent metal cation</name>
        <dbReference type="ChEBI" id="CHEBI:60240"/>
    </ligand>
</feature>
<comment type="subcellular location">
    <subcellularLocation>
        <location evidence="4 14">Cytoplasm</location>
    </subcellularLocation>
</comment>
<dbReference type="PROSITE" id="PS51975">
    <property type="entry name" value="RNASE_H_2"/>
    <property type="match status" value="1"/>
</dbReference>
<dbReference type="InterPro" id="IPR001352">
    <property type="entry name" value="RNase_HII/HIII"/>
</dbReference>
<name>A0A2J6WFQ0_9BACT</name>
<reference evidence="18 19" key="1">
    <citation type="submission" date="2018-01" db="EMBL/GenBank/DDBJ databases">
        <title>Metagenomic assembled genomes from two thermal pools in the Uzon Caldera, Kamchatka, Russia.</title>
        <authorList>
            <person name="Wilkins L."/>
            <person name="Ettinger C."/>
        </authorList>
    </citation>
    <scope>NUCLEOTIDE SEQUENCE [LARGE SCALE GENOMIC DNA]</scope>
    <source>
        <strain evidence="18">ZAV-07</strain>
    </source>
</reference>
<dbReference type="GO" id="GO:0006298">
    <property type="term" value="P:mismatch repair"/>
    <property type="evidence" value="ECO:0007669"/>
    <property type="project" value="TreeGrafter"/>
</dbReference>
<evidence type="ECO:0000256" key="1">
    <source>
        <dbReference type="ARBA" id="ARBA00000077"/>
    </source>
</evidence>
<dbReference type="SUPFAM" id="SSF53098">
    <property type="entry name" value="Ribonuclease H-like"/>
    <property type="match status" value="1"/>
</dbReference>
<sequence>MGNILRIGIDEAGRGPLAGPVVSAAIIINQKIDNVNDSKKLAPKKREFLFNQIVEKATAFGIGVASCEEINNLNILNATYLSMKRALDNLFLSFTSKFGKLDPKDVLILVDGNRTIPDLPYKQKAIVSGDSVIYEISCASILAKVYRDNIMIAFSKEFPRYGFDRNKGYGTKEHIEAIENFGICPIHRKKFLRGINNVSLFG</sequence>
<organism evidence="18 19">
    <name type="scientific">Caldisericum exile</name>
    <dbReference type="NCBI Taxonomy" id="693075"/>
    <lineage>
        <taxon>Bacteria</taxon>
        <taxon>Pseudomonadati</taxon>
        <taxon>Caldisericota/Cryosericota group</taxon>
        <taxon>Caldisericota</taxon>
        <taxon>Caldisericia</taxon>
        <taxon>Caldisericales</taxon>
        <taxon>Caldisericaceae</taxon>
        <taxon>Caldisericum</taxon>
    </lineage>
</organism>
<comment type="cofactor">
    <cofactor evidence="2">
        <name>Mg(2+)</name>
        <dbReference type="ChEBI" id="CHEBI:18420"/>
    </cofactor>
</comment>
<protein>
    <recommendedName>
        <fullName evidence="7 14">Ribonuclease HII</fullName>
        <shortName evidence="14">RNase HII</shortName>
        <ecNumber evidence="6 14">3.1.26.4</ecNumber>
    </recommendedName>
</protein>
<dbReference type="GO" id="GO:0043137">
    <property type="term" value="P:DNA replication, removal of RNA primer"/>
    <property type="evidence" value="ECO:0007669"/>
    <property type="project" value="TreeGrafter"/>
</dbReference>
<keyword evidence="11 14" id="KW-0255">Endonuclease</keyword>
<dbReference type="RefSeq" id="WP_424586465.1">
    <property type="nucleotide sequence ID" value="NZ_JBNARP010000002.1"/>
</dbReference>
<feature type="binding site" evidence="14 15">
    <location>
        <position position="10"/>
    </location>
    <ligand>
        <name>a divalent metal cation</name>
        <dbReference type="ChEBI" id="CHEBI:60240"/>
    </ligand>
</feature>
<dbReference type="GO" id="GO:0003723">
    <property type="term" value="F:RNA binding"/>
    <property type="evidence" value="ECO:0007669"/>
    <property type="project" value="UniProtKB-UniRule"/>
</dbReference>
<feature type="domain" description="RNase H type-2" evidence="17">
    <location>
        <begin position="4"/>
        <end position="202"/>
    </location>
</feature>
<dbReference type="AlphaFoldDB" id="A0A2J6WFQ0"/>
<evidence type="ECO:0000256" key="5">
    <source>
        <dbReference type="ARBA" id="ARBA00007383"/>
    </source>
</evidence>
<accession>A0A2J6WFQ0</accession>
<keyword evidence="9 14" id="KW-0540">Nuclease</keyword>
<feature type="binding site" evidence="14 15">
    <location>
        <position position="11"/>
    </location>
    <ligand>
        <name>a divalent metal cation</name>
        <dbReference type="ChEBI" id="CHEBI:60240"/>
    </ligand>
</feature>
<evidence type="ECO:0000256" key="9">
    <source>
        <dbReference type="ARBA" id="ARBA00022722"/>
    </source>
</evidence>
<keyword evidence="10 14" id="KW-0479">Metal-binding</keyword>
<evidence type="ECO:0000256" key="6">
    <source>
        <dbReference type="ARBA" id="ARBA00012180"/>
    </source>
</evidence>